<organism evidence="2 3">
    <name type="scientific">Fibrella aestuarina BUZ 2</name>
    <dbReference type="NCBI Taxonomy" id="1166018"/>
    <lineage>
        <taxon>Bacteria</taxon>
        <taxon>Pseudomonadati</taxon>
        <taxon>Bacteroidota</taxon>
        <taxon>Cytophagia</taxon>
        <taxon>Cytophagales</taxon>
        <taxon>Spirosomataceae</taxon>
        <taxon>Fibrella</taxon>
    </lineage>
</organism>
<dbReference type="EMBL" id="HE796683">
    <property type="protein sequence ID" value="CCH02082.1"/>
    <property type="molecule type" value="Genomic_DNA"/>
</dbReference>
<dbReference type="Gene3D" id="2.40.128.110">
    <property type="entry name" value="Lipid/polyisoprenoid-binding, YceI-like"/>
    <property type="match status" value="1"/>
</dbReference>
<dbReference type="KEGG" id="fae:FAES_4082"/>
<dbReference type="PATRIC" id="fig|1166018.3.peg.1032"/>
<evidence type="ECO:0000259" key="1">
    <source>
        <dbReference type="SMART" id="SM00867"/>
    </source>
</evidence>
<dbReference type="Pfam" id="PF04264">
    <property type="entry name" value="YceI"/>
    <property type="match status" value="1"/>
</dbReference>
<dbReference type="PANTHER" id="PTHR34406:SF1">
    <property type="entry name" value="PROTEIN YCEI"/>
    <property type="match status" value="1"/>
</dbReference>
<feature type="domain" description="Lipid/polyisoprenoid-binding YceI-like" evidence="1">
    <location>
        <begin position="66"/>
        <end position="236"/>
    </location>
</feature>
<dbReference type="SUPFAM" id="SSF101874">
    <property type="entry name" value="YceI-like"/>
    <property type="match status" value="1"/>
</dbReference>
<dbReference type="PANTHER" id="PTHR34406">
    <property type="entry name" value="PROTEIN YCEI"/>
    <property type="match status" value="1"/>
</dbReference>
<dbReference type="InterPro" id="IPR007372">
    <property type="entry name" value="Lipid/polyisoprenoid-bd_YceI"/>
</dbReference>
<evidence type="ECO:0000313" key="2">
    <source>
        <dbReference type="EMBL" id="CCH02082.1"/>
    </source>
</evidence>
<sequence>MACSTRSGAASTATNTNSFFTFQLIHAMKSNLILAGLAAVALTTATSFSGPGKTAVKAVAPAKATAYKVDAAKSVLTWNGKKVTGEHSGNVKVKDGSFVVDGSKLTGGEFTFDMNSITCTDLTDAGYNAKFIGHMKSEDFFNTAKYPTSTFKITKVTPKGGENYDITGNMTIKGITNAVTFPATVKMAGNTVTAEGKATLDRTKYDIRYGSKSFFENIGDKAIYDDFTVGMKLVANK</sequence>
<dbReference type="SMART" id="SM00867">
    <property type="entry name" value="YceI"/>
    <property type="match status" value="1"/>
</dbReference>
<reference evidence="2 3" key="1">
    <citation type="journal article" date="2012" name="J. Bacteriol.">
        <title>Genome Sequence of Fibrella aestuarina BUZ 2T, a Filamentous Marine Bacterium.</title>
        <authorList>
            <person name="Filippini M."/>
            <person name="Qi W."/>
            <person name="Blom J."/>
            <person name="Goesmann A."/>
            <person name="Smits T.H."/>
            <person name="Bagheri H.C."/>
        </authorList>
    </citation>
    <scope>NUCLEOTIDE SEQUENCE [LARGE SCALE GENOMIC DNA]</scope>
    <source>
        <strain evidence="3">BUZ 2T</strain>
    </source>
</reference>
<dbReference type="AlphaFoldDB" id="I0KD79"/>
<name>I0KD79_9BACT</name>
<dbReference type="Proteomes" id="UP000011058">
    <property type="component" value="Chromosome"/>
</dbReference>
<dbReference type="eggNOG" id="COG2353">
    <property type="taxonomic scope" value="Bacteria"/>
</dbReference>
<dbReference type="HOGENOM" id="CLU_071003_2_2_10"/>
<protein>
    <submittedName>
        <fullName evidence="2">YceI family protein</fullName>
    </submittedName>
</protein>
<accession>I0KD79</accession>
<gene>
    <name evidence="2" type="ORF">FAES_4082</name>
</gene>
<evidence type="ECO:0000313" key="3">
    <source>
        <dbReference type="Proteomes" id="UP000011058"/>
    </source>
</evidence>
<proteinExistence type="predicted"/>
<dbReference type="STRING" id="1166018.FAES_4082"/>
<keyword evidence="3" id="KW-1185">Reference proteome</keyword>
<dbReference type="InterPro" id="IPR036761">
    <property type="entry name" value="TTHA0802/YceI-like_sf"/>
</dbReference>